<keyword evidence="4 11" id="KW-0812">Transmembrane</keyword>
<comment type="similarity">
    <text evidence="2">Belongs to the cytochrome P450 family.</text>
</comment>
<dbReference type="InterPro" id="IPR050665">
    <property type="entry name" value="Cytochrome_P450_Monooxygen"/>
</dbReference>
<dbReference type="SUPFAM" id="SSF48264">
    <property type="entry name" value="Cytochrome P450"/>
    <property type="match status" value="1"/>
</dbReference>
<evidence type="ECO:0000256" key="3">
    <source>
        <dbReference type="ARBA" id="ARBA00022617"/>
    </source>
</evidence>
<dbReference type="InterPro" id="IPR001128">
    <property type="entry name" value="Cyt_P450"/>
</dbReference>
<evidence type="ECO:0000256" key="6">
    <source>
        <dbReference type="ARBA" id="ARBA00022989"/>
    </source>
</evidence>
<dbReference type="PANTHER" id="PTHR24282:SF255">
    <property type="entry name" value="CYTOCHROME P450 72A11-RELATED"/>
    <property type="match status" value="1"/>
</dbReference>
<evidence type="ECO:0000313" key="13">
    <source>
        <dbReference type="Proteomes" id="UP000298416"/>
    </source>
</evidence>
<dbReference type="GO" id="GO:0004497">
    <property type="term" value="F:monooxygenase activity"/>
    <property type="evidence" value="ECO:0007669"/>
    <property type="project" value="UniProtKB-KW"/>
</dbReference>
<comment type="subcellular location">
    <subcellularLocation>
        <location evidence="1">Membrane</location>
    </subcellularLocation>
</comment>
<dbReference type="Proteomes" id="UP000298416">
    <property type="component" value="Unassembled WGS sequence"/>
</dbReference>
<keyword evidence="10 11" id="KW-0472">Membrane</keyword>
<protein>
    <submittedName>
        <fullName evidence="12">Uncharacterized protein</fullName>
    </submittedName>
</protein>
<dbReference type="GO" id="GO:0016020">
    <property type="term" value="C:membrane"/>
    <property type="evidence" value="ECO:0007669"/>
    <property type="project" value="UniProtKB-SubCell"/>
</dbReference>
<name>A0A8X8ZSR9_SALSN</name>
<keyword evidence="13" id="KW-1185">Reference proteome</keyword>
<dbReference type="GO" id="GO:0016705">
    <property type="term" value="F:oxidoreductase activity, acting on paired donors, with incorporation or reduction of molecular oxygen"/>
    <property type="evidence" value="ECO:0007669"/>
    <property type="project" value="InterPro"/>
</dbReference>
<dbReference type="Gene3D" id="1.10.630.10">
    <property type="entry name" value="Cytochrome P450"/>
    <property type="match status" value="1"/>
</dbReference>
<evidence type="ECO:0000256" key="11">
    <source>
        <dbReference type="SAM" id="Phobius"/>
    </source>
</evidence>
<dbReference type="AlphaFoldDB" id="A0A8X8ZSR9"/>
<dbReference type="GO" id="GO:0005506">
    <property type="term" value="F:iron ion binding"/>
    <property type="evidence" value="ECO:0007669"/>
    <property type="project" value="InterPro"/>
</dbReference>
<keyword evidence="7" id="KW-0560">Oxidoreductase</keyword>
<keyword evidence="5" id="KW-0479">Metal-binding</keyword>
<proteinExistence type="inferred from homology"/>
<dbReference type="PANTHER" id="PTHR24282">
    <property type="entry name" value="CYTOCHROME P450 FAMILY MEMBER"/>
    <property type="match status" value="1"/>
</dbReference>
<evidence type="ECO:0000256" key="8">
    <source>
        <dbReference type="ARBA" id="ARBA00023004"/>
    </source>
</evidence>
<dbReference type="Pfam" id="PF00067">
    <property type="entry name" value="p450"/>
    <property type="match status" value="1"/>
</dbReference>
<organism evidence="12">
    <name type="scientific">Salvia splendens</name>
    <name type="common">Scarlet sage</name>
    <dbReference type="NCBI Taxonomy" id="180675"/>
    <lineage>
        <taxon>Eukaryota</taxon>
        <taxon>Viridiplantae</taxon>
        <taxon>Streptophyta</taxon>
        <taxon>Embryophyta</taxon>
        <taxon>Tracheophyta</taxon>
        <taxon>Spermatophyta</taxon>
        <taxon>Magnoliopsida</taxon>
        <taxon>eudicotyledons</taxon>
        <taxon>Gunneridae</taxon>
        <taxon>Pentapetalae</taxon>
        <taxon>asterids</taxon>
        <taxon>lamiids</taxon>
        <taxon>Lamiales</taxon>
        <taxon>Lamiaceae</taxon>
        <taxon>Nepetoideae</taxon>
        <taxon>Mentheae</taxon>
        <taxon>Salviinae</taxon>
        <taxon>Salvia</taxon>
        <taxon>Salvia subgen. Calosphace</taxon>
        <taxon>core Calosphace</taxon>
    </lineage>
</organism>
<reference evidence="12" key="1">
    <citation type="submission" date="2018-01" db="EMBL/GenBank/DDBJ databases">
        <authorList>
            <person name="Mao J.F."/>
        </authorList>
    </citation>
    <scope>NUCLEOTIDE SEQUENCE</scope>
    <source>
        <strain evidence="12">Huo1</strain>
        <tissue evidence="12">Leaf</tissue>
    </source>
</reference>
<keyword evidence="8" id="KW-0408">Iron</keyword>
<evidence type="ECO:0000256" key="7">
    <source>
        <dbReference type="ARBA" id="ARBA00023002"/>
    </source>
</evidence>
<evidence type="ECO:0000256" key="2">
    <source>
        <dbReference type="ARBA" id="ARBA00010617"/>
    </source>
</evidence>
<comment type="caution">
    <text evidence="12">The sequence shown here is derived from an EMBL/GenBank/DDBJ whole genome shotgun (WGS) entry which is preliminary data.</text>
</comment>
<evidence type="ECO:0000256" key="4">
    <source>
        <dbReference type="ARBA" id="ARBA00022692"/>
    </source>
</evidence>
<keyword evidence="9" id="KW-0503">Monooxygenase</keyword>
<keyword evidence="6 11" id="KW-1133">Transmembrane helix</keyword>
<accession>A0A8X8ZSR9</accession>
<reference evidence="12" key="2">
    <citation type="submission" date="2020-08" db="EMBL/GenBank/DDBJ databases">
        <title>Plant Genome Project.</title>
        <authorList>
            <person name="Zhang R.-G."/>
        </authorList>
    </citation>
    <scope>NUCLEOTIDE SEQUENCE</scope>
    <source>
        <strain evidence="12">Huo1</strain>
        <tissue evidence="12">Leaf</tissue>
    </source>
</reference>
<evidence type="ECO:0000256" key="10">
    <source>
        <dbReference type="ARBA" id="ARBA00023136"/>
    </source>
</evidence>
<evidence type="ECO:0000313" key="12">
    <source>
        <dbReference type="EMBL" id="KAG6416837.1"/>
    </source>
</evidence>
<feature type="transmembrane region" description="Helical" evidence="11">
    <location>
        <begin position="99"/>
        <end position="122"/>
    </location>
</feature>
<dbReference type="GO" id="GO:0020037">
    <property type="term" value="F:heme binding"/>
    <property type="evidence" value="ECO:0007669"/>
    <property type="project" value="InterPro"/>
</dbReference>
<gene>
    <name evidence="12" type="ORF">SASPL_124278</name>
</gene>
<evidence type="ECO:0000256" key="5">
    <source>
        <dbReference type="ARBA" id="ARBA00022723"/>
    </source>
</evidence>
<evidence type="ECO:0000256" key="9">
    <source>
        <dbReference type="ARBA" id="ARBA00023033"/>
    </source>
</evidence>
<dbReference type="EMBL" id="PNBA02000008">
    <property type="protein sequence ID" value="KAG6416837.1"/>
    <property type="molecule type" value="Genomic_DNA"/>
</dbReference>
<evidence type="ECO:0000256" key="1">
    <source>
        <dbReference type="ARBA" id="ARBA00004370"/>
    </source>
</evidence>
<keyword evidence="3" id="KW-0349">Heme</keyword>
<sequence length="137" mass="15462">MGREDANEFNPERFREGVFNAGQLAYFPFECGPRICIRQNFAMLEAKIALAMILKRYSFELSSSYSHAPHYMVALQPQLGTHLQTACNLANASITGCPIWILGYAFSVVISLVDVGFELAFWSHFSHCRAKLVETYT</sequence>
<dbReference type="InterPro" id="IPR036396">
    <property type="entry name" value="Cyt_P450_sf"/>
</dbReference>